<evidence type="ECO:0000313" key="1">
    <source>
        <dbReference type="EMBL" id="KAJ9082844.1"/>
    </source>
</evidence>
<name>A0ACC2U7R6_9FUNG</name>
<evidence type="ECO:0000313" key="2">
    <source>
        <dbReference type="Proteomes" id="UP001165960"/>
    </source>
</evidence>
<organism evidence="1 2">
    <name type="scientific">Entomophthora muscae</name>
    <dbReference type="NCBI Taxonomy" id="34485"/>
    <lineage>
        <taxon>Eukaryota</taxon>
        <taxon>Fungi</taxon>
        <taxon>Fungi incertae sedis</taxon>
        <taxon>Zoopagomycota</taxon>
        <taxon>Entomophthoromycotina</taxon>
        <taxon>Entomophthoromycetes</taxon>
        <taxon>Entomophthorales</taxon>
        <taxon>Entomophthoraceae</taxon>
        <taxon>Entomophthora</taxon>
    </lineage>
</organism>
<sequence length="753" mass="86373">MMKYSVSTLPGQNYILRLCTRGTSNLFCTPSRNLQVPRYAALQNFSLTSMASDKKLPPNAKKVPHFNTYHGEKYVDEYHWLRDDKRENKEVLDHLKAENEYSESLLAPLKPLADQIYHEIIGRMVEDDETYPELKGGFGYYQKTVKGLQYPIRCRKRIDEGSSANEEVLLDLNLIEEEQLDLQAFEISPDHKLLAYTLDTEGDEKYSLFVKDLSKGTTSEEAKEVSAEAFWSNDGQHLYYTTQDDIHRSYRLFRHKLGGQQSSDELLFEEKDLKFSVDIQRSMSKKYLFLTTEKSTATEVHYIDLDMLNSPLSLFSARAEDRRYSLEHQNDSFLVLTNRYNEKKYINSLVLRSSITPESNEKDWAEVVPYDDEHYITDLLPFEKYVVLEERFGGYSQLRVVEASSGIASKDEGRLIKFPEPIFSVFAKRSYIHYNSTELFFEYTSLTTPKSLFSYDLATRFPALLKTEPIKGDFDSSKYVAERVVAPNNVPISLVYRNDLFKKDGSNPLHLYGYGSYGICIDPRFSSSIMSLLDRGFVYAIAHIRGGAEMGRQWYETEGKFLQKKNTFRDFSDAAHHLINEKYTSSERLSIEGRSAGGLLMGAVINLNSGLFNAAIAGVPFVDVINTMMDPTIPLTVNEYEEWGDPNMEEFFTYMKSYSPYDNLPETGEGLPHLLVRAGLNDPRVQYWEPAKYVARLRAIISESPDISHKHIAHLIKMGAGHFGSSGRYDRFKDVAQDYAFLVATAEKKEPFL</sequence>
<comment type="caution">
    <text evidence="1">The sequence shown here is derived from an EMBL/GenBank/DDBJ whole genome shotgun (WGS) entry which is preliminary data.</text>
</comment>
<proteinExistence type="predicted"/>
<dbReference type="Proteomes" id="UP001165960">
    <property type="component" value="Unassembled WGS sequence"/>
</dbReference>
<protein>
    <submittedName>
        <fullName evidence="1">Uncharacterized protein</fullName>
    </submittedName>
</protein>
<keyword evidence="2" id="KW-1185">Reference proteome</keyword>
<accession>A0ACC2U7R6</accession>
<gene>
    <name evidence="1" type="ORF">DSO57_1000829</name>
</gene>
<reference evidence="1" key="1">
    <citation type="submission" date="2022-04" db="EMBL/GenBank/DDBJ databases">
        <title>Genome of the entomopathogenic fungus Entomophthora muscae.</title>
        <authorList>
            <person name="Elya C."/>
            <person name="Lovett B.R."/>
            <person name="Lee E."/>
            <person name="Macias A.M."/>
            <person name="Hajek A.E."/>
            <person name="De Bivort B.L."/>
            <person name="Kasson M.T."/>
            <person name="De Fine Licht H.H."/>
            <person name="Stajich J.E."/>
        </authorList>
    </citation>
    <scope>NUCLEOTIDE SEQUENCE</scope>
    <source>
        <strain evidence="1">Berkeley</strain>
    </source>
</reference>
<dbReference type="EMBL" id="QTSX02001422">
    <property type="protein sequence ID" value="KAJ9082844.1"/>
    <property type="molecule type" value="Genomic_DNA"/>
</dbReference>